<dbReference type="RefSeq" id="WP_029219642.1">
    <property type="nucleotide sequence ID" value="NZ_CAWLZN010000001.1"/>
</dbReference>
<evidence type="ECO:0000259" key="1">
    <source>
        <dbReference type="Pfam" id="PF20410"/>
    </source>
</evidence>
<gene>
    <name evidence="2" type="ORF">LL965_12955</name>
</gene>
<keyword evidence="3" id="KW-1185">Reference proteome</keyword>
<feature type="domain" description="X-Tfes XVIPCD" evidence="1">
    <location>
        <begin position="323"/>
        <end position="423"/>
    </location>
</feature>
<evidence type="ECO:0000313" key="3">
    <source>
        <dbReference type="Proteomes" id="UP001199206"/>
    </source>
</evidence>
<sequence>MTFVLGHEIQHGFNDVAKDRATQAFMQSIAAQARVQGPVHDYTDELRAYIQAGRDDEAKAEIAGWNALLSREQQSAPNANLRHMLFTTKNDRVLDFVEPDRNAATPRAHARPGLTFNQDGSLSQTPANIAAMGQHYFDRPSALHAQPNQRPVHLGEHKPTPTADYTNFYGTWALEQIIAVEDQAKVRYQGAKPQIAIDMAALGLKEDLIEMEGLDLGANKASRPYLDTGQTPAALGHFHHTQDGTRGHDHQYVPVAPAAPPPATHSVSGQAVLRHQDPLVERFYAALQAGDEQGARTASMAYATPERWQQTLAAAEERVLARQQQLPGRDNPLFDQALTQLERLGPQAGGYRDRVQMEQVAGAVAYQAGLHQLPRIDALTPSQHGGALLATSGNPNLPAFIDRVSIDTTQAATQPLEQSLQQLVAETRRQQDQAMFQAQQQMQTQQQGFSY</sequence>
<dbReference type="Proteomes" id="UP001199206">
    <property type="component" value="Unassembled WGS sequence"/>
</dbReference>
<protein>
    <recommendedName>
        <fullName evidence="1">X-Tfes XVIPCD domain-containing protein</fullName>
    </recommendedName>
</protein>
<comment type="caution">
    <text evidence="2">The sequence shown here is derived from an EMBL/GenBank/DDBJ whole genome shotgun (WGS) entry which is preliminary data.</text>
</comment>
<dbReference type="Pfam" id="PF20410">
    <property type="entry name" value="X-Tfes_XVIPCD"/>
    <property type="match status" value="1"/>
</dbReference>
<name>A0ABS8HFJ4_9XANT</name>
<organism evidence="2 3">
    <name type="scientific">Xanthomonas cassavae CFBP 4642</name>
    <dbReference type="NCBI Taxonomy" id="1219375"/>
    <lineage>
        <taxon>Bacteria</taxon>
        <taxon>Pseudomonadati</taxon>
        <taxon>Pseudomonadota</taxon>
        <taxon>Gammaproteobacteria</taxon>
        <taxon>Lysobacterales</taxon>
        <taxon>Lysobacteraceae</taxon>
        <taxon>Xanthomonas</taxon>
    </lineage>
</organism>
<dbReference type="EMBL" id="JAJGQJ010000029">
    <property type="protein sequence ID" value="MCC4620956.1"/>
    <property type="molecule type" value="Genomic_DNA"/>
</dbReference>
<proteinExistence type="predicted"/>
<accession>A0ABS8HFJ4</accession>
<reference evidence="2 3" key="1">
    <citation type="submission" date="2021-10" db="EMBL/GenBank/DDBJ databases">
        <title>Genome sequencing of Xanthomonas strains from NCPPB.</title>
        <authorList>
            <person name="Hussein R."/>
            <person name="Harrison J."/>
            <person name="Studholme D.J."/>
            <person name="Vicente J."/>
            <person name="Grant M."/>
        </authorList>
    </citation>
    <scope>NUCLEOTIDE SEQUENCE [LARGE SCALE GENOMIC DNA]</scope>
    <source>
        <strain evidence="2 3">NCPPB 101</strain>
    </source>
</reference>
<dbReference type="InterPro" id="IPR046519">
    <property type="entry name" value="X-Tfes_XVIPCD"/>
</dbReference>
<evidence type="ECO:0000313" key="2">
    <source>
        <dbReference type="EMBL" id="MCC4620956.1"/>
    </source>
</evidence>